<reference evidence="4" key="1">
    <citation type="submission" date="2017-02" db="UniProtKB">
        <authorList>
            <consortium name="WormBaseParasite"/>
        </authorList>
    </citation>
    <scope>IDENTIFICATION</scope>
</reference>
<dbReference type="AlphaFoldDB" id="A0A0N4WPL9"/>
<feature type="signal peptide" evidence="1">
    <location>
        <begin position="1"/>
        <end position="29"/>
    </location>
</feature>
<keyword evidence="1" id="KW-0732">Signal</keyword>
<protein>
    <submittedName>
        <fullName evidence="4">SCP domain-containing protein</fullName>
    </submittedName>
</protein>
<accession>A0A0N4WPL9</accession>
<evidence type="ECO:0000313" key="4">
    <source>
        <dbReference type="WBParaSite" id="HPLM_0001332901-mRNA-1"/>
    </source>
</evidence>
<evidence type="ECO:0000313" key="3">
    <source>
        <dbReference type="Proteomes" id="UP000268014"/>
    </source>
</evidence>
<name>A0A0N4WPL9_HAEPC</name>
<reference evidence="2 3" key="2">
    <citation type="submission" date="2018-11" db="EMBL/GenBank/DDBJ databases">
        <authorList>
            <consortium name="Pathogen Informatics"/>
        </authorList>
    </citation>
    <scope>NUCLEOTIDE SEQUENCE [LARGE SCALE GENOMIC DNA]</scope>
    <source>
        <strain evidence="2 3">MHpl1</strain>
    </source>
</reference>
<organism evidence="4">
    <name type="scientific">Haemonchus placei</name>
    <name type="common">Barber's pole worm</name>
    <dbReference type="NCBI Taxonomy" id="6290"/>
    <lineage>
        <taxon>Eukaryota</taxon>
        <taxon>Metazoa</taxon>
        <taxon>Ecdysozoa</taxon>
        <taxon>Nematoda</taxon>
        <taxon>Chromadorea</taxon>
        <taxon>Rhabditida</taxon>
        <taxon>Rhabditina</taxon>
        <taxon>Rhabditomorpha</taxon>
        <taxon>Strongyloidea</taxon>
        <taxon>Trichostrongylidae</taxon>
        <taxon>Haemonchus</taxon>
    </lineage>
</organism>
<feature type="chain" id="PRO_5043123948" evidence="1">
    <location>
        <begin position="30"/>
        <end position="150"/>
    </location>
</feature>
<proteinExistence type="predicted"/>
<evidence type="ECO:0000256" key="1">
    <source>
        <dbReference type="SAM" id="SignalP"/>
    </source>
</evidence>
<dbReference type="OrthoDB" id="10290414at2759"/>
<dbReference type="Proteomes" id="UP000268014">
    <property type="component" value="Unassembled WGS sequence"/>
</dbReference>
<evidence type="ECO:0000313" key="2">
    <source>
        <dbReference type="EMBL" id="VDO48636.1"/>
    </source>
</evidence>
<dbReference type="EMBL" id="UZAF01018163">
    <property type="protein sequence ID" value="VDO48636.1"/>
    <property type="molecule type" value="Genomic_DNA"/>
</dbReference>
<sequence length="150" mass="16899">MSTNRFVTTKMFFVIPVLCLSLATLGTQGSELPSDLKATFEEINKKHNTHLEWNDALATKALDEANRPHSVAAYLKIRGDKHFSKKDDRNLAHKVREALKNPFDRMGKRVHHLPEGTIYGCNGNLDTNGADHILSVACVYNNPKMRTLRV</sequence>
<gene>
    <name evidence="2" type="ORF">HPLM_LOCUS13321</name>
</gene>
<dbReference type="WBParaSite" id="HPLM_0001332901-mRNA-1">
    <property type="protein sequence ID" value="HPLM_0001332901-mRNA-1"/>
    <property type="gene ID" value="HPLM_0001332901"/>
</dbReference>
<keyword evidence="3" id="KW-1185">Reference proteome</keyword>
<dbReference type="OMA" id="THLEWND"/>